<feature type="domain" description="ShKT" evidence="2">
    <location>
        <begin position="39"/>
        <end position="76"/>
    </location>
</feature>
<dbReference type="Gene3D" id="1.10.10.1870">
    <property type="entry name" value="ShTK domain-like"/>
    <property type="match status" value="1"/>
</dbReference>
<protein>
    <recommendedName>
        <fullName evidence="2">ShKT domain-containing protein</fullName>
    </recommendedName>
</protein>
<dbReference type="Proteomes" id="UP000024635">
    <property type="component" value="Unassembled WGS sequence"/>
</dbReference>
<feature type="chain" id="PRO_5001486500" description="ShKT domain-containing protein" evidence="1">
    <location>
        <begin position="36"/>
        <end position="76"/>
    </location>
</feature>
<evidence type="ECO:0000313" key="3">
    <source>
        <dbReference type="EMBL" id="EYB86707.1"/>
    </source>
</evidence>
<sequence>MAVDNSSTIPWKMFLYCAYILLLLTTVAEYGLVNAAADCVDNLGTESCQTWIHDQCKNPLHRVHAEAHCRKTCGFC</sequence>
<keyword evidence="4" id="KW-1185">Reference proteome</keyword>
<name>A0A016S8N1_9BILA</name>
<proteinExistence type="predicted"/>
<keyword evidence="1" id="KW-0732">Signal</keyword>
<feature type="signal peptide" evidence="1">
    <location>
        <begin position="1"/>
        <end position="35"/>
    </location>
</feature>
<evidence type="ECO:0000256" key="1">
    <source>
        <dbReference type="SAM" id="SignalP"/>
    </source>
</evidence>
<organism evidence="3 4">
    <name type="scientific">Ancylostoma ceylanicum</name>
    <dbReference type="NCBI Taxonomy" id="53326"/>
    <lineage>
        <taxon>Eukaryota</taxon>
        <taxon>Metazoa</taxon>
        <taxon>Ecdysozoa</taxon>
        <taxon>Nematoda</taxon>
        <taxon>Chromadorea</taxon>
        <taxon>Rhabditida</taxon>
        <taxon>Rhabditina</taxon>
        <taxon>Rhabditomorpha</taxon>
        <taxon>Strongyloidea</taxon>
        <taxon>Ancylostomatidae</taxon>
        <taxon>Ancylostomatinae</taxon>
        <taxon>Ancylostoma</taxon>
    </lineage>
</organism>
<gene>
    <name evidence="3" type="primary">Acey_s0274.g1013</name>
    <name evidence="3" type="ORF">Y032_0274g1013</name>
</gene>
<dbReference type="EMBL" id="JARK01001610">
    <property type="protein sequence ID" value="EYB86707.1"/>
    <property type="molecule type" value="Genomic_DNA"/>
</dbReference>
<dbReference type="AlphaFoldDB" id="A0A016S8N1"/>
<comment type="caution">
    <text evidence="3">The sequence shown here is derived from an EMBL/GenBank/DDBJ whole genome shotgun (WGS) entry which is preliminary data.</text>
</comment>
<dbReference type="Pfam" id="PF01549">
    <property type="entry name" value="ShK"/>
    <property type="match status" value="1"/>
</dbReference>
<reference evidence="4" key="1">
    <citation type="journal article" date="2015" name="Nat. Genet.">
        <title>The genome and transcriptome of the zoonotic hookworm Ancylostoma ceylanicum identify infection-specific gene families.</title>
        <authorList>
            <person name="Schwarz E.M."/>
            <person name="Hu Y."/>
            <person name="Antoshechkin I."/>
            <person name="Miller M.M."/>
            <person name="Sternberg P.W."/>
            <person name="Aroian R.V."/>
        </authorList>
    </citation>
    <scope>NUCLEOTIDE SEQUENCE</scope>
    <source>
        <strain evidence="4">HY135</strain>
    </source>
</reference>
<dbReference type="InterPro" id="IPR003582">
    <property type="entry name" value="ShKT_dom"/>
</dbReference>
<evidence type="ECO:0000259" key="2">
    <source>
        <dbReference type="Pfam" id="PF01549"/>
    </source>
</evidence>
<evidence type="ECO:0000313" key="4">
    <source>
        <dbReference type="Proteomes" id="UP000024635"/>
    </source>
</evidence>
<accession>A0A016S8N1</accession>